<dbReference type="InParanoid" id="F4R3N1"/>
<dbReference type="Proteomes" id="UP000001072">
    <property type="component" value="Unassembled WGS sequence"/>
</dbReference>
<gene>
    <name evidence="2" type="ORF">MELLADRAFT_58478</name>
</gene>
<dbReference type="EMBL" id="GL883090">
    <property type="protein sequence ID" value="EGG13140.1"/>
    <property type="molecule type" value="Genomic_DNA"/>
</dbReference>
<feature type="region of interest" description="Disordered" evidence="1">
    <location>
        <begin position="179"/>
        <end position="357"/>
    </location>
</feature>
<feature type="compositionally biased region" description="Polar residues" evidence="1">
    <location>
        <begin position="277"/>
        <end position="289"/>
    </location>
</feature>
<feature type="compositionally biased region" description="Polar residues" evidence="1">
    <location>
        <begin position="235"/>
        <end position="246"/>
    </location>
</feature>
<sequence length="621" mass="67450">MASLVSKEKSVHRLKHDVEDSILEERLKIANVILPEDNLEDLVQLRIAPELVSRRLRARRAREPTTTSVSPRLALLHPDRAFTPSSSSENESGSSNEPKNTNLAGSPTQSVWSSPTTPIDIHQQNRHALNFSPTPEASFNHQSLTTPITMIDDENQQQLNVKSSALGLSQLPLISNSSLTKQATTSPVEHSPRLRSTSGMTSASQRSPRAQSQPRNADPPSRRSTKDSRAPSVKPSITSPSPSGSHVRSKPIHSPNPDLSPRPNGPSNNSPSLPRQRANTQSTAHTLSSKPRLGVRSKPTPTRNTTAPLNRNRTASAGRPRSLSVSSISSSIRESGALPPWSTDPSPRLYRVDPKAEGVEPGFDDMILPAVARQLEAQQKIKTDLAESSKLSAVDISEWDPAGTPMLIRKITPPPPPLAEPKAPTPTPPSEHDHSSRTSFSSSSRAPSIEYRPTADDDRPIRPAQPNTFDLDISTSLEDESLVLKSDPVPSSILPSPPTDPLCSPPTHPTANRDSVPNEFKPSPPSPARASYRSPSHPPQTSNHPSPSLMLSNGRSHSASHPSETFHQTPIPMMTMQQQENSVEDTHRQSVFDLPSATNVQVPQETDHQQQSSAKCCCTIM</sequence>
<feature type="compositionally biased region" description="Low complexity" evidence="1">
    <location>
        <begin position="202"/>
        <end position="215"/>
    </location>
</feature>
<dbReference type="GeneID" id="18929189"/>
<organism evidence="3">
    <name type="scientific">Melampsora larici-populina (strain 98AG31 / pathotype 3-4-7)</name>
    <name type="common">Poplar leaf rust fungus</name>
    <dbReference type="NCBI Taxonomy" id="747676"/>
    <lineage>
        <taxon>Eukaryota</taxon>
        <taxon>Fungi</taxon>
        <taxon>Dikarya</taxon>
        <taxon>Basidiomycota</taxon>
        <taxon>Pucciniomycotina</taxon>
        <taxon>Pucciniomycetes</taxon>
        <taxon>Pucciniales</taxon>
        <taxon>Melampsoraceae</taxon>
        <taxon>Melampsora</taxon>
    </lineage>
</organism>
<feature type="compositionally biased region" description="Polar residues" evidence="1">
    <location>
        <begin position="465"/>
        <end position="476"/>
    </location>
</feature>
<feature type="compositionally biased region" description="Low complexity" evidence="1">
    <location>
        <begin position="265"/>
        <end position="275"/>
    </location>
</feature>
<feature type="compositionally biased region" description="Low complexity" evidence="1">
    <location>
        <begin position="437"/>
        <end position="448"/>
    </location>
</feature>
<name>F4R3N1_MELLP</name>
<feature type="region of interest" description="Disordered" evidence="1">
    <location>
        <begin position="58"/>
        <end position="118"/>
    </location>
</feature>
<dbReference type="VEuPathDB" id="FungiDB:MELLADRAFT_58478"/>
<dbReference type="RefSeq" id="XP_007404078.1">
    <property type="nucleotide sequence ID" value="XM_007404016.1"/>
</dbReference>
<feature type="compositionally biased region" description="Low complexity" evidence="1">
    <location>
        <begin position="85"/>
        <end position="97"/>
    </location>
</feature>
<feature type="region of interest" description="Disordered" evidence="1">
    <location>
        <begin position="404"/>
        <end position="569"/>
    </location>
</feature>
<dbReference type="HOGENOM" id="CLU_440094_0_0_1"/>
<protein>
    <submittedName>
        <fullName evidence="2">Uncharacterized protein</fullName>
    </submittedName>
</protein>
<reference evidence="3" key="1">
    <citation type="journal article" date="2011" name="Proc. Natl. Acad. Sci. U.S.A.">
        <title>Obligate biotrophy features unraveled by the genomic analysis of rust fungi.</title>
        <authorList>
            <person name="Duplessis S."/>
            <person name="Cuomo C.A."/>
            <person name="Lin Y.-C."/>
            <person name="Aerts A."/>
            <person name="Tisserant E."/>
            <person name="Veneault-Fourrey C."/>
            <person name="Joly D.L."/>
            <person name="Hacquard S."/>
            <person name="Amselem J."/>
            <person name="Cantarel B.L."/>
            <person name="Chiu R."/>
            <person name="Coutinho P.M."/>
            <person name="Feau N."/>
            <person name="Field M."/>
            <person name="Frey P."/>
            <person name="Gelhaye E."/>
            <person name="Goldberg J."/>
            <person name="Grabherr M.G."/>
            <person name="Kodira C.D."/>
            <person name="Kohler A."/>
            <person name="Kuees U."/>
            <person name="Lindquist E.A."/>
            <person name="Lucas S.M."/>
            <person name="Mago R."/>
            <person name="Mauceli E."/>
            <person name="Morin E."/>
            <person name="Murat C."/>
            <person name="Pangilinan J.L."/>
            <person name="Park R."/>
            <person name="Pearson M."/>
            <person name="Quesneville H."/>
            <person name="Rouhier N."/>
            <person name="Sakthikumar S."/>
            <person name="Salamov A.A."/>
            <person name="Schmutz J."/>
            <person name="Selles B."/>
            <person name="Shapiro H."/>
            <person name="Tanguay P."/>
            <person name="Tuskan G.A."/>
            <person name="Henrissat B."/>
            <person name="Van de Peer Y."/>
            <person name="Rouze P."/>
            <person name="Ellis J.G."/>
            <person name="Dodds P.N."/>
            <person name="Schein J.E."/>
            <person name="Zhong S."/>
            <person name="Hamelin R.C."/>
            <person name="Grigoriev I.V."/>
            <person name="Szabo L.J."/>
            <person name="Martin F."/>
        </authorList>
    </citation>
    <scope>NUCLEOTIDE SEQUENCE [LARGE SCALE GENOMIC DNA]</scope>
    <source>
        <strain evidence="3">98AG31 / pathotype 3-4-7</strain>
    </source>
</reference>
<feature type="compositionally biased region" description="Polar residues" evidence="1">
    <location>
        <begin position="98"/>
        <end position="117"/>
    </location>
</feature>
<feature type="compositionally biased region" description="Pro residues" evidence="1">
    <location>
        <begin position="412"/>
        <end position="429"/>
    </location>
</feature>
<accession>F4R3N1</accession>
<feature type="compositionally biased region" description="Pro residues" evidence="1">
    <location>
        <begin position="495"/>
        <end position="508"/>
    </location>
</feature>
<feature type="compositionally biased region" description="Polar residues" evidence="1">
    <location>
        <begin position="540"/>
        <end position="567"/>
    </location>
</feature>
<feature type="compositionally biased region" description="Low complexity" evidence="1">
    <location>
        <begin position="321"/>
        <end position="335"/>
    </location>
</feature>
<proteinExistence type="predicted"/>
<evidence type="ECO:0000313" key="2">
    <source>
        <dbReference type="EMBL" id="EGG13140.1"/>
    </source>
</evidence>
<dbReference type="AlphaFoldDB" id="F4R3N1"/>
<feature type="compositionally biased region" description="Basic and acidic residues" evidence="1">
    <location>
        <begin position="220"/>
        <end position="229"/>
    </location>
</feature>
<dbReference type="KEGG" id="mlr:MELLADRAFT_58478"/>
<keyword evidence="3" id="KW-1185">Reference proteome</keyword>
<evidence type="ECO:0000313" key="3">
    <source>
        <dbReference type="Proteomes" id="UP000001072"/>
    </source>
</evidence>
<evidence type="ECO:0000256" key="1">
    <source>
        <dbReference type="SAM" id="MobiDB-lite"/>
    </source>
</evidence>
<feature type="compositionally biased region" description="Polar residues" evidence="1">
    <location>
        <begin position="179"/>
        <end position="201"/>
    </location>
</feature>
<dbReference type="OrthoDB" id="2507848at2759"/>
<feature type="compositionally biased region" description="Polar residues" evidence="1">
    <location>
        <begin position="299"/>
        <end position="315"/>
    </location>
</feature>